<dbReference type="InterPro" id="IPR011990">
    <property type="entry name" value="TPR-like_helical_dom_sf"/>
</dbReference>
<dbReference type="InterPro" id="IPR002885">
    <property type="entry name" value="PPR_rpt"/>
</dbReference>
<reference evidence="4" key="1">
    <citation type="journal article" date="2017" name="Plant J.">
        <title>The pomegranate (Punica granatum L.) genome and the genomics of punicalagin biosynthesis.</title>
        <authorList>
            <person name="Qin G."/>
            <person name="Xu C."/>
            <person name="Ming R."/>
            <person name="Tang H."/>
            <person name="Guyot R."/>
            <person name="Kramer E.M."/>
            <person name="Hu Y."/>
            <person name="Yi X."/>
            <person name="Qi Y."/>
            <person name="Xu X."/>
            <person name="Gao Z."/>
            <person name="Pan H."/>
            <person name="Jian J."/>
            <person name="Tian Y."/>
            <person name="Yue Z."/>
            <person name="Xu Y."/>
        </authorList>
    </citation>
    <scope>NUCLEOTIDE SEQUENCE [LARGE SCALE GENOMIC DNA]</scope>
    <source>
        <strain evidence="4">cv. Dabenzi</strain>
    </source>
</reference>
<dbReference type="NCBIfam" id="TIGR00756">
    <property type="entry name" value="PPR"/>
    <property type="match status" value="1"/>
</dbReference>
<evidence type="ECO:0008006" key="5">
    <source>
        <dbReference type="Google" id="ProtNLM"/>
    </source>
</evidence>
<organism evidence="3 4">
    <name type="scientific">Punica granatum</name>
    <name type="common">Pomegranate</name>
    <dbReference type="NCBI Taxonomy" id="22663"/>
    <lineage>
        <taxon>Eukaryota</taxon>
        <taxon>Viridiplantae</taxon>
        <taxon>Streptophyta</taxon>
        <taxon>Embryophyta</taxon>
        <taxon>Tracheophyta</taxon>
        <taxon>Spermatophyta</taxon>
        <taxon>Magnoliopsida</taxon>
        <taxon>eudicotyledons</taxon>
        <taxon>Gunneridae</taxon>
        <taxon>Pentapetalae</taxon>
        <taxon>rosids</taxon>
        <taxon>malvids</taxon>
        <taxon>Myrtales</taxon>
        <taxon>Lythraceae</taxon>
        <taxon>Punica</taxon>
    </lineage>
</organism>
<comment type="caution">
    <text evidence="3">The sequence shown here is derived from an EMBL/GenBank/DDBJ whole genome shotgun (WGS) entry which is preliminary data.</text>
</comment>
<dbReference type="PANTHER" id="PTHR37725:SF1">
    <property type="match status" value="1"/>
</dbReference>
<keyword evidence="1" id="KW-0677">Repeat</keyword>
<feature type="compositionally biased region" description="Basic and acidic residues" evidence="2">
    <location>
        <begin position="14"/>
        <end position="25"/>
    </location>
</feature>
<dbReference type="Proteomes" id="UP000197138">
    <property type="component" value="Unassembled WGS sequence"/>
</dbReference>
<dbReference type="AlphaFoldDB" id="A0A218WBN3"/>
<feature type="compositionally biased region" description="Low complexity" evidence="2">
    <location>
        <begin position="1"/>
        <end position="13"/>
    </location>
</feature>
<dbReference type="Gene3D" id="1.25.40.10">
    <property type="entry name" value="Tetratricopeptide repeat domain"/>
    <property type="match status" value="1"/>
</dbReference>
<accession>A0A218WBN3</accession>
<evidence type="ECO:0000256" key="2">
    <source>
        <dbReference type="SAM" id="MobiDB-lite"/>
    </source>
</evidence>
<evidence type="ECO:0000313" key="4">
    <source>
        <dbReference type="Proteomes" id="UP000197138"/>
    </source>
</evidence>
<dbReference type="EMBL" id="MTKT01004810">
    <property type="protein sequence ID" value="OWM70287.1"/>
    <property type="molecule type" value="Genomic_DNA"/>
</dbReference>
<evidence type="ECO:0000313" key="3">
    <source>
        <dbReference type="EMBL" id="OWM70287.1"/>
    </source>
</evidence>
<dbReference type="PANTHER" id="PTHR37725">
    <property type="match status" value="1"/>
</dbReference>
<sequence length="272" mass="31675">MSSQDLASASKADSLAEMRHERDESFPTISHRNNLSHSSDQLSSNDPWVLIRLTDVFLRELHVERRDLFEKLFPGPQERVKKRFTRKLLDLRSRRRMKSRSAILWRSLRVGSPRIYRSRRGGGGGDEGEEEPLKLHRFKNLEQPRLSLLPIGSGFMQLAVSDFADLVQEMKEGHNTVVKLCDLLFRVYADNKMFDEAVGVYNFMESRGFKIDERSCMVCLLALKRFGTLEDCLALFERLQIDCYPKIPENPKITDQNPKFADRLFFFCLIWP</sequence>
<proteinExistence type="predicted"/>
<gene>
    <name evidence="3" type="ORF">CDL15_Pgr026137</name>
</gene>
<feature type="compositionally biased region" description="Polar residues" evidence="2">
    <location>
        <begin position="27"/>
        <end position="43"/>
    </location>
</feature>
<evidence type="ECO:0000256" key="1">
    <source>
        <dbReference type="ARBA" id="ARBA00022737"/>
    </source>
</evidence>
<feature type="region of interest" description="Disordered" evidence="2">
    <location>
        <begin position="1"/>
        <end position="43"/>
    </location>
</feature>
<name>A0A218WBN3_PUNGR</name>
<protein>
    <recommendedName>
        <fullName evidence="5">Pentatricopeptide repeat-containing protein</fullName>
    </recommendedName>
</protein>